<protein>
    <submittedName>
        <fullName evidence="1">Uncharacterized protein</fullName>
    </submittedName>
</protein>
<reference evidence="1" key="1">
    <citation type="submission" date="2019-08" db="EMBL/GenBank/DDBJ databases">
        <authorList>
            <person name="Kucharzyk K."/>
            <person name="Murdoch R.W."/>
            <person name="Higgins S."/>
            <person name="Loffler F."/>
        </authorList>
    </citation>
    <scope>NUCLEOTIDE SEQUENCE</scope>
</reference>
<name>A0A645I9N2_9ZZZZ</name>
<accession>A0A645I9N2</accession>
<sequence>MTETIGIFAIHMSGTTDFGLTKTVIFKPRLSKCLFSPGFSKKCLIMSSSEIDHSYTVDFMLTPSLRHYFFVNLFAKNAL</sequence>
<dbReference type="EMBL" id="VSSQ01109063">
    <property type="protein sequence ID" value="MPN47512.1"/>
    <property type="molecule type" value="Genomic_DNA"/>
</dbReference>
<comment type="caution">
    <text evidence="1">The sequence shown here is derived from an EMBL/GenBank/DDBJ whole genome shotgun (WGS) entry which is preliminary data.</text>
</comment>
<evidence type="ECO:0000313" key="1">
    <source>
        <dbReference type="EMBL" id="MPN47512.1"/>
    </source>
</evidence>
<gene>
    <name evidence="1" type="ORF">SDC9_195114</name>
</gene>
<organism evidence="1">
    <name type="scientific">bioreactor metagenome</name>
    <dbReference type="NCBI Taxonomy" id="1076179"/>
    <lineage>
        <taxon>unclassified sequences</taxon>
        <taxon>metagenomes</taxon>
        <taxon>ecological metagenomes</taxon>
    </lineage>
</organism>
<proteinExistence type="predicted"/>
<dbReference type="AlphaFoldDB" id="A0A645I9N2"/>